<feature type="compositionally biased region" description="Basic and acidic residues" evidence="10">
    <location>
        <begin position="58"/>
        <end position="68"/>
    </location>
</feature>
<dbReference type="SUPFAM" id="SSF56024">
    <property type="entry name" value="Phospholipase D/nuclease"/>
    <property type="match status" value="1"/>
</dbReference>
<dbReference type="GO" id="GO:0017005">
    <property type="term" value="F:3'-tyrosyl-DNA phosphodiesterase activity"/>
    <property type="evidence" value="ECO:0007669"/>
    <property type="project" value="TreeGrafter"/>
</dbReference>
<reference evidence="11" key="1">
    <citation type="submission" date="2020-07" db="EMBL/GenBank/DDBJ databases">
        <title>Clarias magur genome sequencing, assembly and annotation.</title>
        <authorList>
            <person name="Kushwaha B."/>
            <person name="Kumar R."/>
            <person name="Das P."/>
            <person name="Joshi C.G."/>
            <person name="Kumar D."/>
            <person name="Nagpure N.S."/>
            <person name="Pandey M."/>
            <person name="Agarwal S."/>
            <person name="Srivastava S."/>
            <person name="Singh M."/>
            <person name="Sahoo L."/>
            <person name="Jayasankar P."/>
            <person name="Meher P.K."/>
            <person name="Koringa P.G."/>
            <person name="Iquebal M.A."/>
            <person name="Das S.P."/>
            <person name="Bit A."/>
            <person name="Patnaik S."/>
            <person name="Patel N."/>
            <person name="Shah T.M."/>
            <person name="Hinsu A."/>
            <person name="Jena J.K."/>
        </authorList>
    </citation>
    <scope>NUCLEOTIDE SEQUENCE</scope>
    <source>
        <strain evidence="11">CIFAMagur01</strain>
        <tissue evidence="11">Testis</tissue>
    </source>
</reference>
<comment type="subcellular location">
    <subcellularLocation>
        <location evidence="1">Nucleus</location>
    </subcellularLocation>
</comment>
<dbReference type="GO" id="GO:0003690">
    <property type="term" value="F:double-stranded DNA binding"/>
    <property type="evidence" value="ECO:0007669"/>
    <property type="project" value="TreeGrafter"/>
</dbReference>
<keyword evidence="6" id="KW-0269">Exonuclease</keyword>
<keyword evidence="5" id="KW-0378">Hydrolase</keyword>
<accession>A0A8J4X101</accession>
<evidence type="ECO:0000256" key="8">
    <source>
        <dbReference type="ARBA" id="ARBA00023242"/>
    </source>
</evidence>
<dbReference type="GO" id="GO:0004527">
    <property type="term" value="F:exonuclease activity"/>
    <property type="evidence" value="ECO:0007669"/>
    <property type="project" value="UniProtKB-KW"/>
</dbReference>
<evidence type="ECO:0000313" key="11">
    <source>
        <dbReference type="EMBL" id="KAF5889698.1"/>
    </source>
</evidence>
<evidence type="ECO:0000256" key="3">
    <source>
        <dbReference type="ARBA" id="ARBA00022722"/>
    </source>
</evidence>
<dbReference type="Gene3D" id="3.30.870.10">
    <property type="entry name" value="Endonuclease Chain A"/>
    <property type="match status" value="1"/>
</dbReference>
<evidence type="ECO:0000256" key="4">
    <source>
        <dbReference type="ARBA" id="ARBA00022763"/>
    </source>
</evidence>
<keyword evidence="12" id="KW-1185">Reference proteome</keyword>
<dbReference type="PANTHER" id="PTHR12415:SF0">
    <property type="entry name" value="TYROSYL-DNA PHOSPHODIESTERASE 1"/>
    <property type="match status" value="1"/>
</dbReference>
<evidence type="ECO:0000256" key="10">
    <source>
        <dbReference type="SAM" id="MobiDB-lite"/>
    </source>
</evidence>
<dbReference type="GO" id="GO:0003697">
    <property type="term" value="F:single-stranded DNA binding"/>
    <property type="evidence" value="ECO:0007669"/>
    <property type="project" value="TreeGrafter"/>
</dbReference>
<feature type="region of interest" description="Disordered" evidence="10">
    <location>
        <begin position="1"/>
        <end position="154"/>
    </location>
</feature>
<dbReference type="AlphaFoldDB" id="A0A8J4X101"/>
<comment type="caution">
    <text evidence="11">The sequence shown here is derived from an EMBL/GenBank/DDBJ whole genome shotgun (WGS) entry which is preliminary data.</text>
</comment>
<sequence length="271" mass="30859">MASQHGKWTLSDSDDNDDNNVIPPTPPKDIKKPLHHIKPNPEPKVSPVNTLLKPKSVPKKENAKKLLTEKPSISAMGHHSNPVRKDSSSSPALKRKRETDEGGWNLSSSDDDDRAPSSVLKIKPKPKLQTSSPPRKKPERSRPPSPHGENYYKEEPSDFFEASLNTMNDMYRFYLNKVTGIEKKYNTGALHIKEILSPMFGTLKESVQFNYCFDIPWMVQQYPPEFRNNPVTIVHGEKRESKARLIQQAQPYSHIRFCQAKLDIAFGTHHT</sequence>
<dbReference type="GO" id="GO:0006281">
    <property type="term" value="P:DNA repair"/>
    <property type="evidence" value="ECO:0007669"/>
    <property type="project" value="UniProtKB-KW"/>
</dbReference>
<gene>
    <name evidence="11" type="primary">tdp1</name>
    <name evidence="11" type="ORF">DAT39_020598</name>
</gene>
<feature type="non-terminal residue" evidence="11">
    <location>
        <position position="1"/>
    </location>
</feature>
<evidence type="ECO:0000256" key="7">
    <source>
        <dbReference type="ARBA" id="ARBA00023204"/>
    </source>
</evidence>
<dbReference type="GO" id="GO:0005634">
    <property type="term" value="C:nucleus"/>
    <property type="evidence" value="ECO:0007669"/>
    <property type="project" value="UniProtKB-SubCell"/>
</dbReference>
<proteinExistence type="inferred from homology"/>
<keyword evidence="7" id="KW-0234">DNA repair</keyword>
<keyword evidence="3" id="KW-0540">Nuclease</keyword>
<evidence type="ECO:0000256" key="1">
    <source>
        <dbReference type="ARBA" id="ARBA00004123"/>
    </source>
</evidence>
<dbReference type="Pfam" id="PF06087">
    <property type="entry name" value="Tyr-DNA_phospho"/>
    <property type="match status" value="1"/>
</dbReference>
<dbReference type="InterPro" id="IPR010347">
    <property type="entry name" value="Tdp1"/>
</dbReference>
<evidence type="ECO:0000256" key="5">
    <source>
        <dbReference type="ARBA" id="ARBA00022801"/>
    </source>
</evidence>
<comment type="similarity">
    <text evidence="2">Belongs to the tyrosyl-DNA phosphodiesterase family.</text>
</comment>
<evidence type="ECO:0000256" key="6">
    <source>
        <dbReference type="ARBA" id="ARBA00022839"/>
    </source>
</evidence>
<evidence type="ECO:0000256" key="2">
    <source>
        <dbReference type="ARBA" id="ARBA00010205"/>
    </source>
</evidence>
<organism evidence="11 12">
    <name type="scientific">Clarias magur</name>
    <name type="common">Asian catfish</name>
    <name type="synonym">Macropteronotus magur</name>
    <dbReference type="NCBI Taxonomy" id="1594786"/>
    <lineage>
        <taxon>Eukaryota</taxon>
        <taxon>Metazoa</taxon>
        <taxon>Chordata</taxon>
        <taxon>Craniata</taxon>
        <taxon>Vertebrata</taxon>
        <taxon>Euteleostomi</taxon>
        <taxon>Actinopterygii</taxon>
        <taxon>Neopterygii</taxon>
        <taxon>Teleostei</taxon>
        <taxon>Ostariophysi</taxon>
        <taxon>Siluriformes</taxon>
        <taxon>Clariidae</taxon>
        <taxon>Clarias</taxon>
    </lineage>
</organism>
<dbReference type="OrthoDB" id="47785at2759"/>
<dbReference type="EMBL" id="QNUK01000776">
    <property type="protein sequence ID" value="KAF5889698.1"/>
    <property type="molecule type" value="Genomic_DNA"/>
</dbReference>
<dbReference type="PANTHER" id="PTHR12415">
    <property type="entry name" value="TYROSYL-DNA PHOSPHODIESTERASE 1"/>
    <property type="match status" value="1"/>
</dbReference>
<keyword evidence="4" id="KW-0227">DNA damage</keyword>
<evidence type="ECO:0000256" key="9">
    <source>
        <dbReference type="PIRSR" id="PIRSR610347-1"/>
    </source>
</evidence>
<feature type="active site" description="Nucleophile" evidence="9">
    <location>
        <position position="270"/>
    </location>
</feature>
<evidence type="ECO:0000313" key="12">
    <source>
        <dbReference type="Proteomes" id="UP000727407"/>
    </source>
</evidence>
<name>A0A8J4X101_CLAMG</name>
<dbReference type="Proteomes" id="UP000727407">
    <property type="component" value="Unassembled WGS sequence"/>
</dbReference>
<protein>
    <submittedName>
        <fullName evidence="11">Tyrosyl-DNA phosphodiesterase 1</fullName>
    </submittedName>
</protein>
<keyword evidence="8" id="KW-0539">Nucleus</keyword>